<sequence>MTLIIFIETGIKIGVLLNKIERFYIYIIHYDLYDKL</sequence>
<proteinExistence type="predicted"/>
<protein>
    <submittedName>
        <fullName evidence="1">Uncharacterized protein</fullName>
    </submittedName>
</protein>
<dbReference type="EMBL" id="KC008572">
    <property type="protein sequence ID" value="AGF85608.1"/>
    <property type="molecule type" value="Genomic_DNA"/>
</dbReference>
<accession>M1PHP3</accession>
<dbReference type="Proteomes" id="UP000241071">
    <property type="component" value="Segment"/>
</dbReference>
<evidence type="ECO:0000313" key="2">
    <source>
        <dbReference type="Proteomes" id="UP000241071"/>
    </source>
</evidence>
<evidence type="ECO:0000313" key="1">
    <source>
        <dbReference type="EMBL" id="AGF85608.1"/>
    </source>
</evidence>
<name>M1PHP3_9VIRU</name>
<reference evidence="1 2" key="1">
    <citation type="submission" date="2012-10" db="EMBL/GenBank/DDBJ databases">
        <title>Complete genome sequence of Moumouvirus goulette.</title>
        <authorList>
            <person name="Fournous G."/>
            <person name="Bougalmi M."/>
            <person name="Colson P."/>
        </authorList>
    </citation>
    <scope>NUCLEOTIDE SEQUENCE [LARGE SCALE GENOMIC DNA]</scope>
</reference>
<organism evidence="1 2">
    <name type="scientific">Moumouvirus goulette</name>
    <dbReference type="NCBI Taxonomy" id="1247379"/>
    <lineage>
        <taxon>Viruses</taxon>
        <taxon>Varidnaviria</taxon>
        <taxon>Bamfordvirae</taxon>
        <taxon>Nucleocytoviricota</taxon>
        <taxon>Megaviricetes</taxon>
        <taxon>Imitervirales</taxon>
        <taxon>Mimiviridae</taxon>
        <taxon>Megamimivirinae</taxon>
        <taxon>Moumouvirus</taxon>
        <taxon>Moumouvirus goulettemassiliense</taxon>
    </lineage>
</organism>
<gene>
    <name evidence="1" type="ORF">glt_00803</name>
</gene>
<keyword evidence="2" id="KW-1185">Reference proteome</keyword>